<evidence type="ECO:0000256" key="1">
    <source>
        <dbReference type="ARBA" id="ARBA00005171"/>
    </source>
</evidence>
<comment type="activity regulation">
    <text evidence="9">Allosterically activated by GTP, when glutamine is the substrate; GTP has no effect on the reaction when ammonia is the substrate. The allosteric effector GTP functions by stabilizing the protein conformation that binds the tetrahedral intermediate(s) formed during glutamine hydrolysis. Inhibited by the product CTP, via allosteric rather than competitive inhibition.</text>
</comment>
<dbReference type="Pfam" id="PF06418">
    <property type="entry name" value="CTP_synth_N"/>
    <property type="match status" value="1"/>
</dbReference>
<feature type="active site" evidence="9">
    <location>
        <position position="523"/>
    </location>
</feature>
<comment type="caution">
    <text evidence="13">The sequence shown here is derived from an EMBL/GenBank/DDBJ whole genome shotgun (WGS) entry which is preliminary data.</text>
</comment>
<comment type="pathway">
    <text evidence="1 9">Pyrimidine metabolism; CTP biosynthesis via de novo pathway; CTP from UDP: step 2/2.</text>
</comment>
<comment type="miscellaneous">
    <text evidence="9">CTPSs have evolved a hybrid strategy for distinguishing between UTP and CTP. The overlapping regions of the product feedback inhibitory and substrate sites recognize a common feature in both compounds, the triphosphate moiety. To differentiate isosteric substrate and product pyrimidine rings, an additional pocket far from the expected kinase/ligase catalytic site, specifically recognizes the cytosine and ribose portions of the product inhibitor.</text>
</comment>
<feature type="binding site" evidence="9">
    <location>
        <position position="79"/>
    </location>
    <ligand>
        <name>Mg(2+)</name>
        <dbReference type="ChEBI" id="CHEBI:18420"/>
    </ligand>
</feature>
<keyword evidence="3 9" id="KW-0436">Ligase</keyword>
<dbReference type="EMBL" id="BAAANF010000016">
    <property type="protein sequence ID" value="GAA1692334.1"/>
    <property type="molecule type" value="Genomic_DNA"/>
</dbReference>
<evidence type="ECO:0000256" key="9">
    <source>
        <dbReference type="HAMAP-Rule" id="MF_01227"/>
    </source>
</evidence>
<feature type="binding site" evidence="9">
    <location>
        <position position="362"/>
    </location>
    <ligand>
        <name>L-glutamine</name>
        <dbReference type="ChEBI" id="CHEBI:58359"/>
    </ligand>
</feature>
<dbReference type="InterPro" id="IPR017926">
    <property type="entry name" value="GATASE"/>
</dbReference>
<feature type="binding site" evidence="9">
    <location>
        <position position="148"/>
    </location>
    <ligand>
        <name>Mg(2+)</name>
        <dbReference type="ChEBI" id="CHEBI:18420"/>
    </ligand>
</feature>
<feature type="binding site" evidence="9">
    <location>
        <begin position="195"/>
        <end position="200"/>
    </location>
    <ligand>
        <name>CTP</name>
        <dbReference type="ChEBI" id="CHEBI:37563"/>
        <note>allosteric inhibitor</note>
    </ligand>
</feature>
<dbReference type="NCBIfam" id="NF003792">
    <property type="entry name" value="PRK05380.1"/>
    <property type="match status" value="1"/>
</dbReference>
<evidence type="ECO:0000256" key="7">
    <source>
        <dbReference type="ARBA" id="ARBA00022975"/>
    </source>
</evidence>
<evidence type="ECO:0000256" key="2">
    <source>
        <dbReference type="ARBA" id="ARBA00007533"/>
    </source>
</evidence>
<evidence type="ECO:0000256" key="6">
    <source>
        <dbReference type="ARBA" id="ARBA00022962"/>
    </source>
</evidence>
<keyword evidence="9" id="KW-0479">Metal-binding</keyword>
<dbReference type="PROSITE" id="PS51273">
    <property type="entry name" value="GATASE_TYPE_1"/>
    <property type="match status" value="1"/>
</dbReference>
<dbReference type="Gene3D" id="3.40.50.300">
    <property type="entry name" value="P-loop containing nucleotide triphosphate hydrolases"/>
    <property type="match status" value="1"/>
</dbReference>
<dbReference type="SUPFAM" id="SSF52317">
    <property type="entry name" value="Class I glutamine amidotransferase-like"/>
    <property type="match status" value="1"/>
</dbReference>
<feature type="binding site" evidence="9">
    <location>
        <position position="413"/>
    </location>
    <ligand>
        <name>L-glutamine</name>
        <dbReference type="ChEBI" id="CHEBI:58359"/>
    </ligand>
</feature>
<dbReference type="Pfam" id="PF00117">
    <property type="entry name" value="GATase"/>
    <property type="match status" value="1"/>
</dbReference>
<feature type="binding site" evidence="9">
    <location>
        <position position="79"/>
    </location>
    <ligand>
        <name>ATP</name>
        <dbReference type="ChEBI" id="CHEBI:30616"/>
    </ligand>
</feature>
<sequence>MDRVSSSQQTKHVFVTGGVASSLGKGLTASSLGSLLTARGIRVTMQKLDPYLNVDPGTMNPFQHGEVFITNDGAETDLDIGHYERFLDRDLSQVANVTTGQVYSSVIAKERRGEYLGDTVQVIPHITNEIKERMLAMAGPDVDVVLHEIGGTVGDIESLPFLEAARQVRHDVGRDNVFFLHISLVPYMAPSGELKTKPTQHSVAALRSIGIQPDAIVCRADRPIPEGVKKKISLMCDVDLEAVVAAVDAPSIYDIPKVLHAEGLDAYVVRRLNMPFRDVDWTRWDELLKVVHHPKDEVTVALVGKYIDLPDAYLSVAEALRAGGFGNDAKVNLRWIASDECATPEGAAKLLGDVDAVCIPGGFGVRGIEGKIGAIRFARENGVPILGLCLGLQCMVVEVARDLAGLTEANSTEFDPDAEQPVIATMEEQKDIVAGGGDMGGTMRLGLYPANLADGSIVRSLYGAATIQERHRHRYEVNNAYRDKLETAGLVFSGLSPDRELVEFIELDRAQHPYFVATQAHPELRSRPTKPHPLFAGLVAAALVRQRESRLPVEEPAPSKKPAAAKAKAETVKA</sequence>
<evidence type="ECO:0000313" key="13">
    <source>
        <dbReference type="EMBL" id="GAA1692334.1"/>
    </source>
</evidence>
<feature type="domain" description="Glutamine amidotransferase" evidence="11">
    <location>
        <begin position="309"/>
        <end position="539"/>
    </location>
</feature>
<keyword evidence="6 9" id="KW-0315">Glutamine amidotransferase</keyword>
<feature type="binding site" evidence="9">
    <location>
        <position position="21"/>
    </location>
    <ligand>
        <name>UTP</name>
        <dbReference type="ChEBI" id="CHEBI:46398"/>
    </ligand>
</feature>
<dbReference type="PANTHER" id="PTHR11550">
    <property type="entry name" value="CTP SYNTHASE"/>
    <property type="match status" value="1"/>
</dbReference>
<comment type="catalytic activity">
    <reaction evidence="8 9">
        <text>UTP + L-glutamine + ATP + H2O = CTP + L-glutamate + ADP + phosphate + 2 H(+)</text>
        <dbReference type="Rhea" id="RHEA:26426"/>
        <dbReference type="ChEBI" id="CHEBI:15377"/>
        <dbReference type="ChEBI" id="CHEBI:15378"/>
        <dbReference type="ChEBI" id="CHEBI:29985"/>
        <dbReference type="ChEBI" id="CHEBI:30616"/>
        <dbReference type="ChEBI" id="CHEBI:37563"/>
        <dbReference type="ChEBI" id="CHEBI:43474"/>
        <dbReference type="ChEBI" id="CHEBI:46398"/>
        <dbReference type="ChEBI" id="CHEBI:58359"/>
        <dbReference type="ChEBI" id="CHEBI:456216"/>
        <dbReference type="EC" id="6.3.4.2"/>
    </reaction>
</comment>
<gene>
    <name evidence="9" type="primary">pyrG</name>
    <name evidence="13" type="ORF">GCM10009745_42110</name>
</gene>
<feature type="binding site" evidence="9">
    <location>
        <begin position="195"/>
        <end position="200"/>
    </location>
    <ligand>
        <name>UTP</name>
        <dbReference type="ChEBI" id="CHEBI:46398"/>
    </ligand>
</feature>
<comment type="subunit">
    <text evidence="9">Homotetramer.</text>
</comment>
<reference evidence="14" key="1">
    <citation type="journal article" date="2019" name="Int. J. Syst. Evol. Microbiol.">
        <title>The Global Catalogue of Microorganisms (GCM) 10K type strain sequencing project: providing services to taxonomists for standard genome sequencing and annotation.</title>
        <authorList>
            <consortium name="The Broad Institute Genomics Platform"/>
            <consortium name="The Broad Institute Genome Sequencing Center for Infectious Disease"/>
            <person name="Wu L."/>
            <person name="Ma J."/>
        </authorList>
    </citation>
    <scope>NUCLEOTIDE SEQUENCE [LARGE SCALE GENOMIC DNA]</scope>
    <source>
        <strain evidence="14">JCM 14307</strain>
    </source>
</reference>
<dbReference type="Gene3D" id="3.40.50.880">
    <property type="match status" value="1"/>
</dbReference>
<dbReference type="InterPro" id="IPR033828">
    <property type="entry name" value="GATase1_CTP_Synthase"/>
</dbReference>
<dbReference type="CDD" id="cd01746">
    <property type="entry name" value="GATase1_CTP_Synthase"/>
    <property type="match status" value="1"/>
</dbReference>
<comment type="function">
    <text evidence="9">Catalyzes the ATP-dependent amination of UTP to CTP with either L-glutamine or ammonia as the source of nitrogen. Regulates intracellular CTP levels through interactions with the four ribonucleotide triphosphates.</text>
</comment>
<dbReference type="SUPFAM" id="SSF52540">
    <property type="entry name" value="P-loop containing nucleoside triphosphate hydrolases"/>
    <property type="match status" value="1"/>
</dbReference>
<organism evidence="13 14">
    <name type="scientific">Kribbella yunnanensis</name>
    <dbReference type="NCBI Taxonomy" id="190194"/>
    <lineage>
        <taxon>Bacteria</taxon>
        <taxon>Bacillati</taxon>
        <taxon>Actinomycetota</taxon>
        <taxon>Actinomycetes</taxon>
        <taxon>Propionibacteriales</taxon>
        <taxon>Kribbellaceae</taxon>
        <taxon>Kribbella</taxon>
    </lineage>
</organism>
<comment type="similarity">
    <text evidence="2 9">Belongs to the CTP synthase family.</text>
</comment>
<keyword evidence="5 9" id="KW-0067">ATP-binding</keyword>
<feature type="active site" evidence="9">
    <location>
        <position position="521"/>
    </location>
</feature>
<dbReference type="InterPro" id="IPR027417">
    <property type="entry name" value="P-loop_NTPase"/>
</dbReference>
<comment type="catalytic activity">
    <reaction evidence="9">
        <text>L-glutamine + H2O = L-glutamate + NH4(+)</text>
        <dbReference type="Rhea" id="RHEA:15889"/>
        <dbReference type="ChEBI" id="CHEBI:15377"/>
        <dbReference type="ChEBI" id="CHEBI:28938"/>
        <dbReference type="ChEBI" id="CHEBI:29985"/>
        <dbReference type="ChEBI" id="CHEBI:58359"/>
    </reaction>
</comment>
<name>A0ABP4TR47_9ACTN</name>
<dbReference type="RefSeq" id="WP_344154440.1">
    <property type="nucleotide sequence ID" value="NZ_BAAANF010000016.1"/>
</dbReference>
<dbReference type="InterPro" id="IPR029062">
    <property type="entry name" value="Class_I_gatase-like"/>
</dbReference>
<proteinExistence type="inferred from homology"/>
<dbReference type="EC" id="6.3.4.2" evidence="9"/>
<accession>A0ABP4TR47</accession>
<feature type="binding site" evidence="9">
    <location>
        <begin position="390"/>
        <end position="393"/>
    </location>
    <ligand>
        <name>L-glutamine</name>
        <dbReference type="ChEBI" id="CHEBI:58359"/>
    </ligand>
</feature>
<feature type="binding site" evidence="9">
    <location>
        <position position="249"/>
    </location>
    <ligand>
        <name>ATP</name>
        <dbReference type="ChEBI" id="CHEBI:30616"/>
    </ligand>
</feature>
<evidence type="ECO:0000259" key="11">
    <source>
        <dbReference type="Pfam" id="PF00117"/>
    </source>
</evidence>
<comment type="caution">
    <text evidence="9">Lacks conserved residue(s) required for the propagation of feature annotation.</text>
</comment>
<feature type="region of interest" description="Amidoligase domain" evidence="9">
    <location>
        <begin position="1"/>
        <end position="274"/>
    </location>
</feature>
<evidence type="ECO:0000256" key="8">
    <source>
        <dbReference type="ARBA" id="ARBA00047781"/>
    </source>
</evidence>
<feature type="binding site" evidence="9">
    <location>
        <begin position="22"/>
        <end position="27"/>
    </location>
    <ligand>
        <name>ATP</name>
        <dbReference type="ChEBI" id="CHEBI:30616"/>
    </ligand>
</feature>
<dbReference type="InterPro" id="IPR004468">
    <property type="entry name" value="CTP_synthase"/>
</dbReference>
<feature type="binding site" evidence="9">
    <location>
        <begin position="155"/>
        <end position="157"/>
    </location>
    <ligand>
        <name>CTP</name>
        <dbReference type="ChEBI" id="CHEBI:37563"/>
        <note>allosteric inhibitor</note>
    </ligand>
</feature>
<dbReference type="InterPro" id="IPR017456">
    <property type="entry name" value="CTP_synthase_N"/>
</dbReference>
<feature type="compositionally biased region" description="Low complexity" evidence="10">
    <location>
        <begin position="554"/>
        <end position="566"/>
    </location>
</feature>
<feature type="domain" description="CTP synthase N-terminal" evidence="12">
    <location>
        <begin position="11"/>
        <end position="274"/>
    </location>
</feature>
<feature type="binding site" evidence="9">
    <location>
        <position position="474"/>
    </location>
    <ligand>
        <name>L-glutamine</name>
        <dbReference type="ChEBI" id="CHEBI:58359"/>
    </ligand>
</feature>
<feature type="region of interest" description="Disordered" evidence="10">
    <location>
        <begin position="549"/>
        <end position="574"/>
    </location>
</feature>
<keyword evidence="7 9" id="KW-0665">Pyrimidine biosynthesis</keyword>
<evidence type="ECO:0000256" key="5">
    <source>
        <dbReference type="ARBA" id="ARBA00022840"/>
    </source>
</evidence>
<dbReference type="CDD" id="cd03113">
    <property type="entry name" value="CTPS_N"/>
    <property type="match status" value="1"/>
</dbReference>
<dbReference type="PANTHER" id="PTHR11550:SF0">
    <property type="entry name" value="CTP SYNTHASE-RELATED"/>
    <property type="match status" value="1"/>
</dbReference>
<feature type="binding site" evidence="9">
    <location>
        <position position="231"/>
    </location>
    <ligand>
        <name>CTP</name>
        <dbReference type="ChEBI" id="CHEBI:37563"/>
        <note>allosteric inhibitor</note>
    </ligand>
</feature>
<dbReference type="NCBIfam" id="TIGR00337">
    <property type="entry name" value="PyrG"/>
    <property type="match status" value="1"/>
</dbReference>
<dbReference type="HAMAP" id="MF_01227">
    <property type="entry name" value="PyrG"/>
    <property type="match status" value="1"/>
</dbReference>
<keyword evidence="4 9" id="KW-0547">Nucleotide-binding</keyword>
<dbReference type="Proteomes" id="UP001500280">
    <property type="component" value="Unassembled WGS sequence"/>
</dbReference>
<feature type="binding site" evidence="9">
    <location>
        <position position="21"/>
    </location>
    <ligand>
        <name>CTP</name>
        <dbReference type="ChEBI" id="CHEBI:37563"/>
        <note>allosteric inhibitor</note>
    </ligand>
</feature>
<evidence type="ECO:0000256" key="4">
    <source>
        <dbReference type="ARBA" id="ARBA00022741"/>
    </source>
</evidence>
<evidence type="ECO:0000259" key="12">
    <source>
        <dbReference type="Pfam" id="PF06418"/>
    </source>
</evidence>
<feature type="binding site" evidence="9">
    <location>
        <position position="231"/>
    </location>
    <ligand>
        <name>UTP</name>
        <dbReference type="ChEBI" id="CHEBI:46398"/>
    </ligand>
</feature>
<keyword evidence="9" id="KW-0460">Magnesium</keyword>
<evidence type="ECO:0000256" key="3">
    <source>
        <dbReference type="ARBA" id="ARBA00022598"/>
    </source>
</evidence>
<protein>
    <recommendedName>
        <fullName evidence="9">CTP synthase</fullName>
        <ecNumber evidence="9">6.3.4.2</ecNumber>
    </recommendedName>
    <alternativeName>
        <fullName evidence="9">Cytidine 5'-triphosphate synthase</fullName>
    </alternativeName>
    <alternativeName>
        <fullName evidence="9">Cytidine triphosphate synthetase</fullName>
        <shortName evidence="9">CTP synthetase</shortName>
        <shortName evidence="9">CTPS</shortName>
    </alternativeName>
    <alternativeName>
        <fullName evidence="9">UTP--ammonia ligase</fullName>
    </alternativeName>
</protein>
<evidence type="ECO:0000256" key="10">
    <source>
        <dbReference type="SAM" id="MobiDB-lite"/>
    </source>
</evidence>
<feature type="active site" description="Nucleophile; for glutamine hydrolysis" evidence="9">
    <location>
        <position position="389"/>
    </location>
</feature>
<comment type="catalytic activity">
    <reaction evidence="9">
        <text>UTP + NH4(+) + ATP = CTP + ADP + phosphate + 2 H(+)</text>
        <dbReference type="Rhea" id="RHEA:16597"/>
        <dbReference type="ChEBI" id="CHEBI:15378"/>
        <dbReference type="ChEBI" id="CHEBI:28938"/>
        <dbReference type="ChEBI" id="CHEBI:30616"/>
        <dbReference type="ChEBI" id="CHEBI:37563"/>
        <dbReference type="ChEBI" id="CHEBI:43474"/>
        <dbReference type="ChEBI" id="CHEBI:46398"/>
        <dbReference type="ChEBI" id="CHEBI:456216"/>
    </reaction>
</comment>
<keyword evidence="14" id="KW-1185">Reference proteome</keyword>
<evidence type="ECO:0000313" key="14">
    <source>
        <dbReference type="Proteomes" id="UP001500280"/>
    </source>
</evidence>